<reference evidence="2" key="1">
    <citation type="journal article" date="2019" name="Int. J. Syst. Evol. Microbiol.">
        <title>The Global Catalogue of Microorganisms (GCM) 10K type strain sequencing project: providing services to taxonomists for standard genome sequencing and annotation.</title>
        <authorList>
            <consortium name="The Broad Institute Genomics Platform"/>
            <consortium name="The Broad Institute Genome Sequencing Center for Infectious Disease"/>
            <person name="Wu L."/>
            <person name="Ma J."/>
        </authorList>
    </citation>
    <scope>NUCLEOTIDE SEQUENCE [LARGE SCALE GENOMIC DNA]</scope>
    <source>
        <strain evidence="2">JCM 18410</strain>
    </source>
</reference>
<protein>
    <submittedName>
        <fullName evidence="1">Uncharacterized protein</fullName>
    </submittedName>
</protein>
<keyword evidence="2" id="KW-1185">Reference proteome</keyword>
<evidence type="ECO:0000313" key="2">
    <source>
        <dbReference type="Proteomes" id="UP001500124"/>
    </source>
</evidence>
<gene>
    <name evidence="1" type="ORF">GCM10023336_10280</name>
</gene>
<dbReference type="EMBL" id="BAABKC010000013">
    <property type="protein sequence ID" value="GAA5046100.1"/>
    <property type="molecule type" value="Genomic_DNA"/>
</dbReference>
<sequence length="70" mass="7184">MQKWFPDSAPALSAANSAPTRALGGVVAETAVTPSGPDPSSAAATDAEVTAITATATNSAWFRARRRERP</sequence>
<comment type="caution">
    <text evidence="1">The sequence shown here is derived from an EMBL/GenBank/DDBJ whole genome shotgun (WGS) entry which is preliminary data.</text>
</comment>
<evidence type="ECO:0000313" key="1">
    <source>
        <dbReference type="EMBL" id="GAA5046100.1"/>
    </source>
</evidence>
<name>A0ABP9JZY5_9ACTN</name>
<organism evidence="1 2">
    <name type="scientific">Streptomyces similanensis</name>
    <dbReference type="NCBI Taxonomy" id="1274988"/>
    <lineage>
        <taxon>Bacteria</taxon>
        <taxon>Bacillati</taxon>
        <taxon>Actinomycetota</taxon>
        <taxon>Actinomycetes</taxon>
        <taxon>Kitasatosporales</taxon>
        <taxon>Streptomycetaceae</taxon>
        <taxon>Streptomyces</taxon>
    </lineage>
</organism>
<proteinExistence type="predicted"/>
<dbReference type="Proteomes" id="UP001500124">
    <property type="component" value="Unassembled WGS sequence"/>
</dbReference>
<accession>A0ABP9JZY5</accession>